<organism evidence="2 3">
    <name type="scientific">Dactylosporangium roseum</name>
    <dbReference type="NCBI Taxonomy" id="47989"/>
    <lineage>
        <taxon>Bacteria</taxon>
        <taxon>Bacillati</taxon>
        <taxon>Actinomycetota</taxon>
        <taxon>Actinomycetes</taxon>
        <taxon>Micromonosporales</taxon>
        <taxon>Micromonosporaceae</taxon>
        <taxon>Dactylosporangium</taxon>
    </lineage>
</organism>
<feature type="transmembrane region" description="Helical" evidence="1">
    <location>
        <begin position="119"/>
        <end position="138"/>
    </location>
</feature>
<dbReference type="EMBL" id="CP073721">
    <property type="protein sequence ID" value="UWZ34245.1"/>
    <property type="molecule type" value="Genomic_DNA"/>
</dbReference>
<keyword evidence="1" id="KW-0812">Transmembrane</keyword>
<evidence type="ECO:0000313" key="2">
    <source>
        <dbReference type="EMBL" id="UWZ34245.1"/>
    </source>
</evidence>
<reference evidence="2" key="1">
    <citation type="submission" date="2021-04" db="EMBL/GenBank/DDBJ databases">
        <title>Biosynthetic gene clusters of Dactylosporangioum roseum.</title>
        <authorList>
            <person name="Hartkoorn R.C."/>
            <person name="Beaudoing E."/>
            <person name="Hot D."/>
            <person name="Moureu S."/>
        </authorList>
    </citation>
    <scope>NUCLEOTIDE SEQUENCE</scope>
    <source>
        <strain evidence="2">NRRL B-16295</strain>
    </source>
</reference>
<feature type="transmembrane region" description="Helical" evidence="1">
    <location>
        <begin position="204"/>
        <end position="223"/>
    </location>
</feature>
<evidence type="ECO:0000313" key="3">
    <source>
        <dbReference type="Proteomes" id="UP001058271"/>
    </source>
</evidence>
<feature type="transmembrane region" description="Helical" evidence="1">
    <location>
        <begin position="80"/>
        <end position="99"/>
    </location>
</feature>
<keyword evidence="3" id="KW-1185">Reference proteome</keyword>
<sequence length="232" mass="24976">MTLHSALVLLHLMLLTYWLGADLGVFYSSRFVLRPDLSAQTRTIALRIMSWLDMSPKICLVLFLPSGVSLIAAHPLGKDFVGWPVAAVWVASLIWLGLLLADHWLHGKALGALVRRLDLVARGIVIVVMLGAAVYTFVNPAPFGADSDPRWLGVKVGLYAIAVACGVGIRMMLLPFGPAFGRIASGNSDPEAEAILARSMRRSIPFVVVIWACVFGAALLGVFKPGSTWISG</sequence>
<evidence type="ECO:0008006" key="4">
    <source>
        <dbReference type="Google" id="ProtNLM"/>
    </source>
</evidence>
<protein>
    <recommendedName>
        <fullName evidence="4">DUF2269 family protein</fullName>
    </recommendedName>
</protein>
<gene>
    <name evidence="2" type="ORF">Drose_23730</name>
</gene>
<accession>A0ABY5YZK2</accession>
<feature type="transmembrane region" description="Helical" evidence="1">
    <location>
        <begin position="54"/>
        <end position="74"/>
    </location>
</feature>
<dbReference type="RefSeq" id="WP_260723549.1">
    <property type="nucleotide sequence ID" value="NZ_BAAABS010000025.1"/>
</dbReference>
<feature type="transmembrane region" description="Helical" evidence="1">
    <location>
        <begin position="158"/>
        <end position="183"/>
    </location>
</feature>
<feature type="transmembrane region" description="Helical" evidence="1">
    <location>
        <begin position="6"/>
        <end position="33"/>
    </location>
</feature>
<name>A0ABY5YZK2_9ACTN</name>
<dbReference type="Proteomes" id="UP001058271">
    <property type="component" value="Chromosome"/>
</dbReference>
<keyword evidence="1" id="KW-0472">Membrane</keyword>
<keyword evidence="1" id="KW-1133">Transmembrane helix</keyword>
<evidence type="ECO:0000256" key="1">
    <source>
        <dbReference type="SAM" id="Phobius"/>
    </source>
</evidence>
<proteinExistence type="predicted"/>